<reference evidence="2" key="1">
    <citation type="submission" date="2009-11" db="EMBL/GenBank/DDBJ databases">
        <authorList>
            <consortium name="The Broad Institute Genome Sequencing Platform"/>
            <person name="Ward D."/>
            <person name="Feldgarden M."/>
            <person name="Earl A."/>
            <person name="Young S.K."/>
            <person name="Zeng Q."/>
            <person name="Koehrsen M."/>
            <person name="Alvarado L."/>
            <person name="Berlin A."/>
            <person name="Bochicchio J."/>
            <person name="Borenstein D."/>
            <person name="Chapman S.B."/>
            <person name="Chen Z."/>
            <person name="Engels R."/>
            <person name="Freedman E."/>
            <person name="Gellesch M."/>
            <person name="Goldberg J."/>
            <person name="Griggs A."/>
            <person name="Gujja S."/>
            <person name="Heilman E."/>
            <person name="Heiman D."/>
            <person name="Hepburn T."/>
            <person name="Howarth C."/>
            <person name="Jen D."/>
            <person name="Larson L."/>
            <person name="Lewis B."/>
            <person name="Mehta T."/>
            <person name="Park D."/>
            <person name="Pearson M."/>
            <person name="Roberts A."/>
            <person name="Saif S."/>
            <person name="Shea T."/>
            <person name="Shenoy N."/>
            <person name="Sisk P."/>
            <person name="Stolte C."/>
            <person name="Sykes S."/>
            <person name="Thomson T."/>
            <person name="Walk T."/>
            <person name="White J."/>
            <person name="Yandava C."/>
            <person name="Izard J."/>
            <person name="Baranova O.V."/>
            <person name="Blanton J.M."/>
            <person name="Tanner A.C."/>
            <person name="Dewhirst F.E."/>
            <person name="Haas B."/>
            <person name="Nusbaum C."/>
            <person name="Birren B."/>
        </authorList>
    </citation>
    <scope>NUCLEOTIDE SEQUENCE [LARGE SCALE GENOMIC DNA]</scope>
    <source>
        <strain evidence="2">1-1 BBBD Race 1</strain>
    </source>
</reference>
<reference evidence="3 4" key="3">
    <citation type="journal article" date="2017" name="G3 (Bethesda)">
        <title>Comparative analysis highlights variable genome content of wheat rusts and divergence of the mating loci.</title>
        <authorList>
            <person name="Cuomo C.A."/>
            <person name="Bakkeren G."/>
            <person name="Khalil H.B."/>
            <person name="Panwar V."/>
            <person name="Joly D."/>
            <person name="Linning R."/>
            <person name="Sakthikumar S."/>
            <person name="Song X."/>
            <person name="Adiconis X."/>
            <person name="Fan L."/>
            <person name="Goldberg J.M."/>
            <person name="Levin J.Z."/>
            <person name="Young S."/>
            <person name="Zeng Q."/>
            <person name="Anikster Y."/>
            <person name="Bruce M."/>
            <person name="Wang M."/>
            <person name="Yin C."/>
            <person name="McCallum B."/>
            <person name="Szabo L.J."/>
            <person name="Hulbert S."/>
            <person name="Chen X."/>
            <person name="Fellers J.P."/>
        </authorList>
    </citation>
    <scope>NUCLEOTIDE SEQUENCE</scope>
    <source>
        <strain evidence="4">Isolate 1-1 / race 1 (BBBD)</strain>
        <strain evidence="3">isolate 1-1 / race 1 (BBBD)</strain>
    </source>
</reference>
<dbReference type="EnsemblFungi" id="PTTG_02035-t43_1">
    <property type="protein sequence ID" value="PTTG_02035-t43_1-p1"/>
    <property type="gene ID" value="PTTG_02035"/>
</dbReference>
<evidence type="ECO:0000313" key="3">
    <source>
        <dbReference type="EnsemblFungi" id="PTTG_02035-t43_1-p1"/>
    </source>
</evidence>
<keyword evidence="1" id="KW-0732">Signal</keyword>
<protein>
    <submittedName>
        <fullName evidence="2 3">Uncharacterized protein</fullName>
    </submittedName>
</protein>
<evidence type="ECO:0000256" key="1">
    <source>
        <dbReference type="SAM" id="SignalP"/>
    </source>
</evidence>
<keyword evidence="4" id="KW-1185">Reference proteome</keyword>
<name>A0A0C4EMP5_PUCT1</name>
<reference evidence="2" key="2">
    <citation type="submission" date="2016-05" db="EMBL/GenBank/DDBJ databases">
        <title>Comparative analysis highlights variable genome content of wheat rusts and divergence of the mating loci.</title>
        <authorList>
            <person name="Cuomo C.A."/>
            <person name="Bakkeren G."/>
            <person name="Szabo L."/>
            <person name="Khalil H."/>
            <person name="Joly D."/>
            <person name="Goldberg J."/>
            <person name="Young S."/>
            <person name="Zeng Q."/>
            <person name="Fellers J."/>
        </authorList>
    </citation>
    <scope>NUCLEOTIDE SEQUENCE [LARGE SCALE GENOMIC DNA]</scope>
    <source>
        <strain evidence="2">1-1 BBBD Race 1</strain>
    </source>
</reference>
<sequence>MQFTSSTTKLSLLGALVSVSAVLAAPAGGAIEYYPDGAPTGSPYGRTYHDGPIYNAAPAAASQGDLLGGLLRNGLTGGSDGLLGGSNGLIGGSNGLIGGSNGLIGGSNGLTNNGLLGLGLGDQPGSPLAANLRLLDGGYGTAASGETLGTHLGGGLDGPLGQLL</sequence>
<accession>A0A0C4EMP5</accession>
<dbReference type="AlphaFoldDB" id="A0A0C4EMP5"/>
<reference evidence="3" key="4">
    <citation type="submission" date="2025-05" db="UniProtKB">
        <authorList>
            <consortium name="EnsemblFungi"/>
        </authorList>
    </citation>
    <scope>IDENTIFICATION</scope>
    <source>
        <strain evidence="3">isolate 1-1 / race 1 (BBBD)</strain>
    </source>
</reference>
<feature type="signal peptide" evidence="1">
    <location>
        <begin position="1"/>
        <end position="24"/>
    </location>
</feature>
<dbReference type="EMBL" id="ADAS02000054">
    <property type="protein sequence ID" value="OAV93137.1"/>
    <property type="molecule type" value="Genomic_DNA"/>
</dbReference>
<organism evidence="2">
    <name type="scientific">Puccinia triticina (isolate 1-1 / race 1 (BBBD))</name>
    <name type="common">Brown leaf rust fungus</name>
    <dbReference type="NCBI Taxonomy" id="630390"/>
    <lineage>
        <taxon>Eukaryota</taxon>
        <taxon>Fungi</taxon>
        <taxon>Dikarya</taxon>
        <taxon>Basidiomycota</taxon>
        <taxon>Pucciniomycotina</taxon>
        <taxon>Pucciniomycetes</taxon>
        <taxon>Pucciniales</taxon>
        <taxon>Pucciniaceae</taxon>
        <taxon>Puccinia</taxon>
    </lineage>
</organism>
<evidence type="ECO:0000313" key="4">
    <source>
        <dbReference type="Proteomes" id="UP000005240"/>
    </source>
</evidence>
<dbReference type="Proteomes" id="UP000005240">
    <property type="component" value="Unassembled WGS sequence"/>
</dbReference>
<feature type="chain" id="PRO_5009386129" evidence="1">
    <location>
        <begin position="25"/>
        <end position="164"/>
    </location>
</feature>
<dbReference type="OMA" id="HDGPIYN"/>
<evidence type="ECO:0000313" key="2">
    <source>
        <dbReference type="EMBL" id="OAV93137.1"/>
    </source>
</evidence>
<gene>
    <name evidence="2" type="ORF">PTTG_02035</name>
</gene>
<dbReference type="VEuPathDB" id="FungiDB:PTTG_02035"/>
<proteinExistence type="predicted"/>